<organism evidence="6 7">
    <name type="scientific">Eumeta variegata</name>
    <name type="common">Bagworm moth</name>
    <name type="synonym">Eumeta japonica</name>
    <dbReference type="NCBI Taxonomy" id="151549"/>
    <lineage>
        <taxon>Eukaryota</taxon>
        <taxon>Metazoa</taxon>
        <taxon>Ecdysozoa</taxon>
        <taxon>Arthropoda</taxon>
        <taxon>Hexapoda</taxon>
        <taxon>Insecta</taxon>
        <taxon>Pterygota</taxon>
        <taxon>Neoptera</taxon>
        <taxon>Endopterygota</taxon>
        <taxon>Lepidoptera</taxon>
        <taxon>Glossata</taxon>
        <taxon>Ditrysia</taxon>
        <taxon>Tineoidea</taxon>
        <taxon>Psychidae</taxon>
        <taxon>Oiketicinae</taxon>
        <taxon>Eumeta</taxon>
    </lineage>
</organism>
<dbReference type="InterPro" id="IPR056291">
    <property type="entry name" value="MORN_DRC7"/>
</dbReference>
<dbReference type="InterPro" id="IPR033551">
    <property type="entry name" value="DRC7/lobo"/>
</dbReference>
<comment type="subcellular location">
    <subcellularLocation>
        <location evidence="1">Cytoplasm</location>
        <location evidence="1">Cytoskeleton</location>
    </subcellularLocation>
</comment>
<dbReference type="STRING" id="151549.A0A4C1TV38"/>
<dbReference type="Proteomes" id="UP000299102">
    <property type="component" value="Unassembled WGS sequence"/>
</dbReference>
<dbReference type="GO" id="GO:0031514">
    <property type="term" value="C:motile cilium"/>
    <property type="evidence" value="ECO:0007669"/>
    <property type="project" value="TreeGrafter"/>
</dbReference>
<keyword evidence="2" id="KW-0963">Cytoplasm</keyword>
<dbReference type="PANTHER" id="PTHR35249">
    <property type="entry name" value="DYNEIN REGULATORY COMPLEX SUBUNIT 7"/>
    <property type="match status" value="1"/>
</dbReference>
<evidence type="ECO:0000256" key="2">
    <source>
        <dbReference type="ARBA" id="ARBA00022490"/>
    </source>
</evidence>
<comment type="caution">
    <text evidence="6">The sequence shown here is derived from an EMBL/GenBank/DDBJ whole genome shotgun (WGS) entry which is preliminary data.</text>
</comment>
<dbReference type="OrthoDB" id="10262874at2759"/>
<dbReference type="Pfam" id="PF24671">
    <property type="entry name" value="DRC7_C"/>
    <property type="match status" value="1"/>
</dbReference>
<dbReference type="GO" id="GO:0030317">
    <property type="term" value="P:flagellated sperm motility"/>
    <property type="evidence" value="ECO:0007669"/>
    <property type="project" value="TreeGrafter"/>
</dbReference>
<reference evidence="6 7" key="1">
    <citation type="journal article" date="2019" name="Commun. Biol.">
        <title>The bagworm genome reveals a unique fibroin gene that provides high tensile strength.</title>
        <authorList>
            <person name="Kono N."/>
            <person name="Nakamura H."/>
            <person name="Ohtoshi R."/>
            <person name="Tomita M."/>
            <person name="Numata K."/>
            <person name="Arakawa K."/>
        </authorList>
    </citation>
    <scope>NUCLEOTIDE SEQUENCE [LARGE SCALE GENOMIC DNA]</scope>
</reference>
<accession>A0A4C1TV38</accession>
<feature type="domain" description="Dynein regulatory complex subunit 7 MORN" evidence="4">
    <location>
        <begin position="15"/>
        <end position="141"/>
    </location>
</feature>
<evidence type="ECO:0000259" key="4">
    <source>
        <dbReference type="Pfam" id="PF24667"/>
    </source>
</evidence>
<proteinExistence type="predicted"/>
<gene>
    <name evidence="6" type="primary">drc7</name>
    <name evidence="6" type="ORF">EVAR_7896_1</name>
</gene>
<keyword evidence="7" id="KW-1185">Reference proteome</keyword>
<evidence type="ECO:0000256" key="1">
    <source>
        <dbReference type="ARBA" id="ARBA00004245"/>
    </source>
</evidence>
<dbReference type="EMBL" id="BGZK01000091">
    <property type="protein sequence ID" value="GBP17903.1"/>
    <property type="molecule type" value="Genomic_DNA"/>
</dbReference>
<evidence type="ECO:0000259" key="5">
    <source>
        <dbReference type="Pfam" id="PF24671"/>
    </source>
</evidence>
<keyword evidence="3" id="KW-0206">Cytoskeleton</keyword>
<protein>
    <submittedName>
        <fullName evidence="6">Dynein regulatory complex subunit 7</fullName>
    </submittedName>
</protein>
<evidence type="ECO:0000313" key="6">
    <source>
        <dbReference type="EMBL" id="GBP17903.1"/>
    </source>
</evidence>
<feature type="domain" description="Dynein regulatory complex subunit 7 C-terminal" evidence="5">
    <location>
        <begin position="200"/>
        <end position="307"/>
    </location>
</feature>
<sequence>MVQTDGRHANRQPSGHLLVTETYGRNPEIPIERDIYKRIFNITDNTIELLYHYHYNCVTNDTRLYRKPNLAETGGRVYFDPSKVSGYLANPIGKEPRKLEMYLTLCEHLELENLTRKAVRDSETDLGEYLKKRHTQLRAPTTEVALFDTERNEAAKKGWKEQASETLKAEVEERETEAEIDPLAPYLGRLFGSGRGAGAPLSYKDACLLREQCINDFRAKQLVRQQLVQERYDKLNEEYKQKRLWYLANQYILTPKKEAEYFASSAELAFQVHALEVRLTRHRDLTGPRFRALVDILNKHPLLKEHHC</sequence>
<dbReference type="AlphaFoldDB" id="A0A4C1TV38"/>
<dbReference type="Pfam" id="PF24667">
    <property type="entry name" value="MORN_DRC7"/>
    <property type="match status" value="1"/>
</dbReference>
<dbReference type="GO" id="GO:0005856">
    <property type="term" value="C:cytoskeleton"/>
    <property type="evidence" value="ECO:0007669"/>
    <property type="project" value="UniProtKB-SubCell"/>
</dbReference>
<dbReference type="PANTHER" id="PTHR35249:SF2">
    <property type="entry name" value="DYNEIN REGULATORY COMPLEX SUBUNIT 7"/>
    <property type="match status" value="1"/>
</dbReference>
<name>A0A4C1TV38_EUMVA</name>
<evidence type="ECO:0000256" key="3">
    <source>
        <dbReference type="ARBA" id="ARBA00023212"/>
    </source>
</evidence>
<evidence type="ECO:0000313" key="7">
    <source>
        <dbReference type="Proteomes" id="UP000299102"/>
    </source>
</evidence>
<dbReference type="InterPro" id="IPR056292">
    <property type="entry name" value="DRC7_C"/>
</dbReference>